<dbReference type="AlphaFoldDB" id="A0A378I2W5"/>
<gene>
    <name evidence="2" type="ORF">NCTC13315_01576</name>
</gene>
<dbReference type="Proteomes" id="UP000254968">
    <property type="component" value="Unassembled WGS sequence"/>
</dbReference>
<evidence type="ECO:0000313" key="3">
    <source>
        <dbReference type="Proteomes" id="UP000254968"/>
    </source>
</evidence>
<dbReference type="RefSeq" id="WP_115302743.1">
    <property type="nucleotide sequence ID" value="NZ_CAAAHO010000004.1"/>
</dbReference>
<evidence type="ECO:0000256" key="1">
    <source>
        <dbReference type="SAM" id="MobiDB-lite"/>
    </source>
</evidence>
<keyword evidence="3" id="KW-1185">Reference proteome</keyword>
<proteinExistence type="predicted"/>
<accession>A0A378I2W5</accession>
<organism evidence="2 3">
    <name type="scientific">Legionella beliardensis</name>
    <dbReference type="NCBI Taxonomy" id="91822"/>
    <lineage>
        <taxon>Bacteria</taxon>
        <taxon>Pseudomonadati</taxon>
        <taxon>Pseudomonadota</taxon>
        <taxon>Gammaproteobacteria</taxon>
        <taxon>Legionellales</taxon>
        <taxon>Legionellaceae</taxon>
        <taxon>Legionella</taxon>
    </lineage>
</organism>
<reference evidence="2 3" key="1">
    <citation type="submission" date="2018-06" db="EMBL/GenBank/DDBJ databases">
        <authorList>
            <consortium name="Pathogen Informatics"/>
            <person name="Doyle S."/>
        </authorList>
    </citation>
    <scope>NUCLEOTIDE SEQUENCE [LARGE SCALE GENOMIC DNA]</scope>
    <source>
        <strain evidence="2 3">NCTC13315</strain>
    </source>
</reference>
<evidence type="ECO:0000313" key="2">
    <source>
        <dbReference type="EMBL" id="STX29041.1"/>
    </source>
</evidence>
<feature type="region of interest" description="Disordered" evidence="1">
    <location>
        <begin position="233"/>
        <end position="262"/>
    </location>
</feature>
<dbReference type="EMBL" id="UGNV01000001">
    <property type="protein sequence ID" value="STX29041.1"/>
    <property type="molecule type" value="Genomic_DNA"/>
</dbReference>
<dbReference type="OrthoDB" id="5654120at2"/>
<protein>
    <submittedName>
        <fullName evidence="2">Uncharacterized protein</fullName>
    </submittedName>
</protein>
<name>A0A378I2W5_9GAMM</name>
<sequence>MVNKVTLIYGTKTEGEKATLVIYGVHNQEAMSAVFVKGKLGGTIPWQKSFNLEKKDDIERIKEINEKFVVALCEILDEIENHLAAKDTKLIAVEYQGDVNLGFNGEKFPDCLLNSTIHQLFKEREFFKEAKINLTLISATPDVVDAAEEKHKATYADNHERDYPGSPVVIRHKGWKLGERRYSSDEYVRSEEHMLRKSSPEVFSKEEETSGVTLSQSAPQVYAGNPFTLFTSPSDNNNIATVAPSNSEPEETSQVLSKLSIG</sequence>